<reference evidence="2" key="1">
    <citation type="submission" date="2015-11" db="EMBL/GenBank/DDBJ databases">
        <title>De novo transcriptome assembly of four potential Pierce s Disease insect vectors from Arizona vineyards.</title>
        <authorList>
            <person name="Tassone E.E."/>
        </authorList>
    </citation>
    <scope>NUCLEOTIDE SEQUENCE</scope>
</reference>
<gene>
    <name evidence="2" type="ORF">g.24753</name>
</gene>
<proteinExistence type="predicted"/>
<evidence type="ECO:0000313" key="2">
    <source>
        <dbReference type="EMBL" id="JAT12605.1"/>
    </source>
</evidence>
<protein>
    <submittedName>
        <fullName evidence="2">Uncharacterized protein</fullName>
    </submittedName>
</protein>
<organism evidence="2">
    <name type="scientific">Graphocephala atropunctata</name>
    <dbReference type="NCBI Taxonomy" id="36148"/>
    <lineage>
        <taxon>Eukaryota</taxon>
        <taxon>Metazoa</taxon>
        <taxon>Ecdysozoa</taxon>
        <taxon>Arthropoda</taxon>
        <taxon>Hexapoda</taxon>
        <taxon>Insecta</taxon>
        <taxon>Pterygota</taxon>
        <taxon>Neoptera</taxon>
        <taxon>Paraneoptera</taxon>
        <taxon>Hemiptera</taxon>
        <taxon>Auchenorrhyncha</taxon>
        <taxon>Membracoidea</taxon>
        <taxon>Cicadellidae</taxon>
        <taxon>Cicadellinae</taxon>
        <taxon>Cicadellini</taxon>
        <taxon>Graphocephala</taxon>
    </lineage>
</organism>
<evidence type="ECO:0000256" key="1">
    <source>
        <dbReference type="SAM" id="MobiDB-lite"/>
    </source>
</evidence>
<name>A0A1B6KMB8_9HEMI</name>
<feature type="non-terminal residue" evidence="2">
    <location>
        <position position="1"/>
    </location>
</feature>
<sequence>LLAAAEVEEDRVTFLTKDDTSGVTSESLAWLPSLSEIPSSSKKDLAKGLFDVVDSKFSRARHAPKSSKMHIQDVRKIVGRAKGGGEALQQRTNSHRKSPPAKAKKTS</sequence>
<accession>A0A1B6KMB8</accession>
<feature type="region of interest" description="Disordered" evidence="1">
    <location>
        <begin position="61"/>
        <end position="107"/>
    </location>
</feature>
<dbReference type="EMBL" id="GEBQ01027372">
    <property type="protein sequence ID" value="JAT12605.1"/>
    <property type="molecule type" value="Transcribed_RNA"/>
</dbReference>
<dbReference type="AlphaFoldDB" id="A0A1B6KMB8"/>
<feature type="compositionally biased region" description="Basic residues" evidence="1">
    <location>
        <begin position="93"/>
        <end position="107"/>
    </location>
</feature>